<feature type="compositionally biased region" description="Basic and acidic residues" evidence="1">
    <location>
        <begin position="30"/>
        <end position="39"/>
    </location>
</feature>
<proteinExistence type="predicted"/>
<name>Q0GQU7_9BURK</name>
<sequence>MVGLRAQREAAHHLGQQRVDAPAQVGRAKRQPDDVDANHRPNSRSSEASSRVCASGQCRSSRVPPTFNSTRTDVDAAPGATRAATKPLGLAAGEGSGLTPSSRACQRRACAHQLCSVPAGTPLASAHTCAFWPEARYAATCSRHRSICCRSMSTSSRSLIAKTRGSQLQR</sequence>
<evidence type="ECO:0000313" key="2">
    <source>
        <dbReference type="EMBL" id="ABI20707.1"/>
    </source>
</evidence>
<accession>Q0GQU7</accession>
<protein>
    <submittedName>
        <fullName evidence="2">Transposase</fullName>
    </submittedName>
</protein>
<feature type="compositionally biased region" description="Basic and acidic residues" evidence="1">
    <location>
        <begin position="1"/>
        <end position="12"/>
    </location>
</feature>
<reference evidence="2" key="1">
    <citation type="journal article" date="2008" name="J. Environ. Sci.">
        <title>A novel and complete gene cluster involved in the degradation of aniline by Delftia sp. AN3.</title>
        <authorList>
            <person name="Zhang T."/>
            <person name="Zhang J."/>
            <person name="Liu S."/>
            <person name="Liu Z."/>
        </authorList>
    </citation>
    <scope>NUCLEOTIDE SEQUENCE</scope>
</reference>
<evidence type="ECO:0000256" key="1">
    <source>
        <dbReference type="SAM" id="MobiDB-lite"/>
    </source>
</evidence>
<dbReference type="EMBL" id="DQ661649">
    <property type="protein sequence ID" value="ABI20707.1"/>
    <property type="molecule type" value="Genomic_DNA"/>
</dbReference>
<feature type="region of interest" description="Disordered" evidence="1">
    <location>
        <begin position="1"/>
        <end position="82"/>
    </location>
</feature>
<dbReference type="AlphaFoldDB" id="Q0GQU7"/>
<organism evidence="2">
    <name type="scientific">Delftia sp. AN3</name>
    <dbReference type="NCBI Taxonomy" id="173681"/>
    <lineage>
        <taxon>Bacteria</taxon>
        <taxon>Pseudomonadati</taxon>
        <taxon>Pseudomonadota</taxon>
        <taxon>Betaproteobacteria</taxon>
        <taxon>Burkholderiales</taxon>
        <taxon>Comamonadaceae</taxon>
        <taxon>Delftia</taxon>
    </lineage>
</organism>